<gene>
    <name evidence="2" type="ORF">SAMN06265348_103274</name>
</gene>
<proteinExistence type="predicted"/>
<sequence length="413" mass="46562">MMFRAATLYIVLIISLMIAVISVSLLSVAFYYRLEHQKKARADRLQVNMESGTELLLSASYPPTDTVITKDLYGEQQDSILLQQSHWGIFTLNSVQCFEQGDTSRRSFLSGIAYADSSAIYLADEDRPLSVSGYTQITGNGELPKSGLKQSYVDGKPYAGKELIKGKILTSTRDVPQLDEKWIIEILKQFDVQSGQNFNVRDSVMNSFFHPAICYRLRPAEDQLTGLKLKGRVMIISDTTLTLDHDLDVENVLIYAKSIIVKDGFKGACQMFARDSIVIGKHCDLQYPSFAGIFKAEDSKIQSKVSLGEDTRFAGILLSYEKKRSDLQTMISIGKNCLVKGEVFATGYIKLEAPLTINGKVTAKRFMMQRSGTLYENYLIDVILNRKLLSKYYLSAPLFKRRNPDHQILTWLN</sequence>
<dbReference type="EMBL" id="FXTN01000003">
    <property type="protein sequence ID" value="SMO55074.1"/>
    <property type="molecule type" value="Genomic_DNA"/>
</dbReference>
<dbReference type="AlphaFoldDB" id="A0A521C6N8"/>
<keyword evidence="1" id="KW-0472">Membrane</keyword>
<keyword evidence="1" id="KW-1133">Transmembrane helix</keyword>
<name>A0A521C6N8_9SPHI</name>
<organism evidence="2 3">
    <name type="scientific">Pedobacter westerhofensis</name>
    <dbReference type="NCBI Taxonomy" id="425512"/>
    <lineage>
        <taxon>Bacteria</taxon>
        <taxon>Pseudomonadati</taxon>
        <taxon>Bacteroidota</taxon>
        <taxon>Sphingobacteriia</taxon>
        <taxon>Sphingobacteriales</taxon>
        <taxon>Sphingobacteriaceae</taxon>
        <taxon>Pedobacter</taxon>
    </lineage>
</organism>
<evidence type="ECO:0000313" key="2">
    <source>
        <dbReference type="EMBL" id="SMO55074.1"/>
    </source>
</evidence>
<feature type="transmembrane region" description="Helical" evidence="1">
    <location>
        <begin position="6"/>
        <end position="32"/>
    </location>
</feature>
<keyword evidence="3" id="KW-1185">Reference proteome</keyword>
<reference evidence="2 3" key="1">
    <citation type="submission" date="2017-05" db="EMBL/GenBank/DDBJ databases">
        <authorList>
            <person name="Varghese N."/>
            <person name="Submissions S."/>
        </authorList>
    </citation>
    <scope>NUCLEOTIDE SEQUENCE [LARGE SCALE GENOMIC DNA]</scope>
    <source>
        <strain evidence="2 3">DSM 19036</strain>
    </source>
</reference>
<keyword evidence="1" id="KW-0812">Transmembrane</keyword>
<accession>A0A521C6N8</accession>
<evidence type="ECO:0000313" key="3">
    <source>
        <dbReference type="Proteomes" id="UP000320300"/>
    </source>
</evidence>
<protein>
    <submittedName>
        <fullName evidence="2">Uncharacterized protein</fullName>
    </submittedName>
</protein>
<evidence type="ECO:0000256" key="1">
    <source>
        <dbReference type="SAM" id="Phobius"/>
    </source>
</evidence>
<dbReference type="Proteomes" id="UP000320300">
    <property type="component" value="Unassembled WGS sequence"/>
</dbReference>